<dbReference type="Proteomes" id="UP000004263">
    <property type="component" value="Unassembled WGS sequence"/>
</dbReference>
<dbReference type="EMBL" id="AAQH01000011">
    <property type="protein sequence ID" value="EAT11998.1"/>
    <property type="molecule type" value="Genomic_DNA"/>
</dbReference>
<protein>
    <submittedName>
        <fullName evidence="2">Uncharacterized protein</fullName>
    </submittedName>
</protein>
<feature type="signal peptide" evidence="1">
    <location>
        <begin position="1"/>
        <end position="23"/>
    </location>
</feature>
<sequence length="177" mass="18769">MLNSKRLFSLFVLLACVGLNSQAELAELQDAEMAFHVARMSHPEMTAETNTPLYTSNNLARNNQTSAALSGAPALGPLSNTSQPSSSGITMDIDLQLHIDEIRWVDVDGAGINGTQGGITLKGISVGHLDDMNNPQPAPIRGITIDVDGNQGLRMGINQIGDTQGNGIDVNIDSIQF</sequence>
<dbReference type="HOGENOM" id="CLU_1515016_0_0_6"/>
<dbReference type="STRING" id="207949.RED65_11675"/>
<keyword evidence="3" id="KW-1185">Reference proteome</keyword>
<keyword evidence="1" id="KW-0732">Signal</keyword>
<feature type="chain" id="PRO_5004194496" evidence="1">
    <location>
        <begin position="24"/>
        <end position="177"/>
    </location>
</feature>
<dbReference type="OrthoDB" id="6180023at2"/>
<proteinExistence type="predicted"/>
<organism evidence="2 3">
    <name type="scientific">Bermanella marisrubri</name>
    <dbReference type="NCBI Taxonomy" id="207949"/>
    <lineage>
        <taxon>Bacteria</taxon>
        <taxon>Pseudomonadati</taxon>
        <taxon>Pseudomonadota</taxon>
        <taxon>Gammaproteobacteria</taxon>
        <taxon>Oceanospirillales</taxon>
        <taxon>Oceanospirillaceae</taxon>
        <taxon>Bermanella</taxon>
    </lineage>
</organism>
<dbReference type="RefSeq" id="WP_007017462.1">
    <property type="nucleotide sequence ID" value="NZ_CH724113.1"/>
</dbReference>
<evidence type="ECO:0000313" key="3">
    <source>
        <dbReference type="Proteomes" id="UP000004263"/>
    </source>
</evidence>
<name>Q1N153_9GAMM</name>
<gene>
    <name evidence="2" type="ORF">RED65_11675</name>
</gene>
<dbReference type="AlphaFoldDB" id="Q1N153"/>
<reference evidence="2 3" key="1">
    <citation type="submission" date="2006-03" db="EMBL/GenBank/DDBJ databases">
        <authorList>
            <person name="Pinhassi J."/>
            <person name="Pedros-Alio C."/>
            <person name="Ferriera S."/>
            <person name="Johnson J."/>
            <person name="Kravitz S."/>
            <person name="Halpern A."/>
            <person name="Remington K."/>
            <person name="Beeson K."/>
            <person name="Tran B."/>
            <person name="Rogers Y.-H."/>
            <person name="Friedman R."/>
            <person name="Venter J.C."/>
        </authorList>
    </citation>
    <scope>NUCLEOTIDE SEQUENCE [LARGE SCALE GENOMIC DNA]</scope>
    <source>
        <strain evidence="2 3">RED65</strain>
    </source>
</reference>
<evidence type="ECO:0000313" key="2">
    <source>
        <dbReference type="EMBL" id="EAT11998.1"/>
    </source>
</evidence>
<accession>Q1N153</accession>
<comment type="caution">
    <text evidence="2">The sequence shown here is derived from an EMBL/GenBank/DDBJ whole genome shotgun (WGS) entry which is preliminary data.</text>
</comment>
<evidence type="ECO:0000256" key="1">
    <source>
        <dbReference type="SAM" id="SignalP"/>
    </source>
</evidence>